<gene>
    <name evidence="1" type="ORF">BV98_000548</name>
</gene>
<dbReference type="Pfam" id="PF10038">
    <property type="entry name" value="DUF2274"/>
    <property type="match status" value="1"/>
</dbReference>
<protein>
    <recommendedName>
        <fullName evidence="3">DUF2274 domain-containing protein</fullName>
    </recommendedName>
</protein>
<dbReference type="InterPro" id="IPR018733">
    <property type="entry name" value="DUF2274"/>
</dbReference>
<comment type="caution">
    <text evidence="1">The sequence shown here is derived from an EMBL/GenBank/DDBJ whole genome shotgun (WGS) entry which is preliminary data.</text>
</comment>
<sequence>MNIATAVKPARGSATIEEPVVELIPAMLTAFLDSDRNFIRARHAGLREKG</sequence>
<reference evidence="1" key="1">
    <citation type="submission" date="2014-08" db="EMBL/GenBank/DDBJ databases">
        <title>Draft genome sequences of Sphingobium herbicidovorans.</title>
        <authorList>
            <person name="Gan H.M."/>
            <person name="Gan H.Y."/>
            <person name="Savka M.A."/>
        </authorList>
    </citation>
    <scope>NUCLEOTIDE SEQUENCE [LARGE SCALE GENOMIC DNA]</scope>
    <source>
        <strain evidence="1">NBRC 16415</strain>
    </source>
</reference>
<evidence type="ECO:0000313" key="2">
    <source>
        <dbReference type="Proteomes" id="UP000024284"/>
    </source>
</evidence>
<evidence type="ECO:0000313" key="1">
    <source>
        <dbReference type="EMBL" id="KFG91691.1"/>
    </source>
</evidence>
<dbReference type="PATRIC" id="fig|1219045.3.peg.559"/>
<dbReference type="AlphaFoldDB" id="A0A086PE73"/>
<dbReference type="EMBL" id="JFZA02000002">
    <property type="protein sequence ID" value="KFG91691.1"/>
    <property type="molecule type" value="Genomic_DNA"/>
</dbReference>
<name>A0A086PE73_SPHHM</name>
<organism evidence="1 2">
    <name type="scientific">Sphingobium herbicidovorans (strain ATCC 700291 / DSM 11019 / CCUG 56400 / KCTC 2939 / LMG 18315 / NBRC 16415 / MH)</name>
    <name type="common">Sphingomonas herbicidovorans</name>
    <dbReference type="NCBI Taxonomy" id="1219045"/>
    <lineage>
        <taxon>Bacteria</taxon>
        <taxon>Pseudomonadati</taxon>
        <taxon>Pseudomonadota</taxon>
        <taxon>Alphaproteobacteria</taxon>
        <taxon>Sphingomonadales</taxon>
        <taxon>Sphingomonadaceae</taxon>
        <taxon>Sphingobium</taxon>
    </lineage>
</organism>
<dbReference type="OrthoDB" id="9803810at2"/>
<dbReference type="RefSeq" id="WP_081570392.1">
    <property type="nucleotide sequence ID" value="NZ_BCZD01000018.1"/>
</dbReference>
<dbReference type="Proteomes" id="UP000024284">
    <property type="component" value="Unassembled WGS sequence"/>
</dbReference>
<proteinExistence type="predicted"/>
<accession>A0A086PE73</accession>
<evidence type="ECO:0008006" key="3">
    <source>
        <dbReference type="Google" id="ProtNLM"/>
    </source>
</evidence>
<keyword evidence="2" id="KW-1185">Reference proteome</keyword>